<dbReference type="EMBL" id="CP060632">
    <property type="protein sequence ID" value="QNL98492.1"/>
    <property type="molecule type" value="Genomic_DNA"/>
</dbReference>
<organism evidence="2 3">
    <name type="scientific">Wujia chipingensis</name>
    <dbReference type="NCBI Taxonomy" id="2763670"/>
    <lineage>
        <taxon>Bacteria</taxon>
        <taxon>Bacillati</taxon>
        <taxon>Bacillota</taxon>
        <taxon>Clostridia</taxon>
        <taxon>Lachnospirales</taxon>
        <taxon>Lachnospiraceae</taxon>
        <taxon>Wujia</taxon>
    </lineage>
</organism>
<keyword evidence="3" id="KW-1185">Reference proteome</keyword>
<feature type="transmembrane region" description="Helical" evidence="1">
    <location>
        <begin position="117"/>
        <end position="136"/>
    </location>
</feature>
<dbReference type="KEGG" id="wcp:H9Q76_06870"/>
<dbReference type="RefSeq" id="WP_249320860.1">
    <property type="nucleotide sequence ID" value="NZ_CP060632.1"/>
</dbReference>
<feature type="transmembrane region" description="Helical" evidence="1">
    <location>
        <begin position="6"/>
        <end position="28"/>
    </location>
</feature>
<dbReference type="GO" id="GO:0006508">
    <property type="term" value="P:proteolysis"/>
    <property type="evidence" value="ECO:0007669"/>
    <property type="project" value="InterPro"/>
</dbReference>
<protein>
    <submittedName>
        <fullName evidence="2">Sigma-E processing peptidase SpoIIGA</fullName>
    </submittedName>
</protein>
<sequence>MTYVVYADVLFLYHCLVNVTLLCMIQTILGQSIKILRTCMWTIFMAALSTGIFLITISLCTLYYVLYATSYFFMTYFLTKHVPYPIPMWKMILVVLAGCIWLAGMLQLFYIADGTAFRTPGFYLTCIASVLVCRIARRIYDRKQMQAHAYAVELVFPARTLPANAFVDTGNRLQNPYTKQPAILINYRLLKNLLSEQSYAQLEQYHKTGQFPYLQMNETGEITFFPIPYHTIGNRFSLMPAITIPKLVYTQSRTTFYAVTAGISREIFFENRYDVLLHEKLQPKKEEPT</sequence>
<dbReference type="GO" id="GO:0004190">
    <property type="term" value="F:aspartic-type endopeptidase activity"/>
    <property type="evidence" value="ECO:0007669"/>
    <property type="project" value="InterPro"/>
</dbReference>
<accession>A0A7G9FIW1</accession>
<dbReference type="Proteomes" id="UP000515819">
    <property type="component" value="Chromosome"/>
</dbReference>
<keyword evidence="1" id="KW-1133">Transmembrane helix</keyword>
<feature type="transmembrane region" description="Helical" evidence="1">
    <location>
        <begin position="91"/>
        <end position="111"/>
    </location>
</feature>
<proteinExistence type="predicted"/>
<evidence type="ECO:0000313" key="2">
    <source>
        <dbReference type="EMBL" id="QNL98492.1"/>
    </source>
</evidence>
<keyword evidence="1" id="KW-0472">Membrane</keyword>
<gene>
    <name evidence="2" type="ORF">H9Q76_06870</name>
</gene>
<dbReference type="InterPro" id="IPR005081">
    <property type="entry name" value="SpoIIGA"/>
</dbReference>
<evidence type="ECO:0000313" key="3">
    <source>
        <dbReference type="Proteomes" id="UP000515819"/>
    </source>
</evidence>
<keyword evidence="1" id="KW-0812">Transmembrane</keyword>
<dbReference type="Pfam" id="PF03419">
    <property type="entry name" value="Peptidase_U4"/>
    <property type="match status" value="1"/>
</dbReference>
<dbReference type="AlphaFoldDB" id="A0A7G9FIW1"/>
<dbReference type="GO" id="GO:0030436">
    <property type="term" value="P:asexual sporulation"/>
    <property type="evidence" value="ECO:0007669"/>
    <property type="project" value="InterPro"/>
</dbReference>
<evidence type="ECO:0000256" key="1">
    <source>
        <dbReference type="SAM" id="Phobius"/>
    </source>
</evidence>
<name>A0A7G9FIW1_9FIRM</name>
<reference evidence="2 3" key="1">
    <citation type="submission" date="2020-08" db="EMBL/GenBank/DDBJ databases">
        <authorList>
            <person name="Liu C."/>
            <person name="Sun Q."/>
        </authorList>
    </citation>
    <scope>NUCLEOTIDE SEQUENCE [LARGE SCALE GENOMIC DNA]</scope>
    <source>
        <strain evidence="2 3">NSJ-4</strain>
    </source>
</reference>